<keyword evidence="1" id="KW-1133">Transmembrane helix</keyword>
<comment type="caution">
    <text evidence="2">The sequence shown here is derived from an EMBL/GenBank/DDBJ whole genome shotgun (WGS) entry which is preliminary data.</text>
</comment>
<evidence type="ECO:0000256" key="1">
    <source>
        <dbReference type="SAM" id="Phobius"/>
    </source>
</evidence>
<dbReference type="RefSeq" id="WP_186962936.1">
    <property type="nucleotide sequence ID" value="NZ_JACOPR010000001.1"/>
</dbReference>
<proteinExistence type="predicted"/>
<dbReference type="EMBL" id="JACOPR010000001">
    <property type="protein sequence ID" value="MBC5729701.1"/>
    <property type="molecule type" value="Genomic_DNA"/>
</dbReference>
<sequence>MLPFVLGFVLLAACFAALCALQSVLSALPSRWPGLILPVLSLLFSLGVAGVLIAQSSAGGEAGAQLLLMGLLGFFSVNIITVIFLAVYFGKRQERKDSRRS</sequence>
<gene>
    <name evidence="2" type="ORF">H8S34_02495</name>
</gene>
<organism evidence="2 3">
    <name type="scientific">Pseudoflavonifractor hominis</name>
    <dbReference type="NCBI Taxonomy" id="2763059"/>
    <lineage>
        <taxon>Bacteria</taxon>
        <taxon>Bacillati</taxon>
        <taxon>Bacillota</taxon>
        <taxon>Clostridia</taxon>
        <taxon>Eubacteriales</taxon>
        <taxon>Oscillospiraceae</taxon>
        <taxon>Pseudoflavonifractor</taxon>
    </lineage>
</organism>
<name>A0ABR7HQK1_9FIRM</name>
<feature type="transmembrane region" description="Helical" evidence="1">
    <location>
        <begin position="36"/>
        <end position="54"/>
    </location>
</feature>
<keyword evidence="1" id="KW-0472">Membrane</keyword>
<accession>A0ABR7HQK1</accession>
<dbReference type="Proteomes" id="UP000660021">
    <property type="component" value="Unassembled WGS sequence"/>
</dbReference>
<reference evidence="2 3" key="1">
    <citation type="submission" date="2020-08" db="EMBL/GenBank/DDBJ databases">
        <title>Genome public.</title>
        <authorList>
            <person name="Liu C."/>
            <person name="Sun Q."/>
        </authorList>
    </citation>
    <scope>NUCLEOTIDE SEQUENCE [LARGE SCALE GENOMIC DNA]</scope>
    <source>
        <strain evidence="2 3">New-38</strain>
    </source>
</reference>
<protein>
    <submittedName>
        <fullName evidence="2">Uncharacterized protein</fullName>
    </submittedName>
</protein>
<evidence type="ECO:0000313" key="2">
    <source>
        <dbReference type="EMBL" id="MBC5729701.1"/>
    </source>
</evidence>
<feature type="transmembrane region" description="Helical" evidence="1">
    <location>
        <begin position="66"/>
        <end position="89"/>
    </location>
</feature>
<evidence type="ECO:0000313" key="3">
    <source>
        <dbReference type="Proteomes" id="UP000660021"/>
    </source>
</evidence>
<keyword evidence="1" id="KW-0812">Transmembrane</keyword>
<keyword evidence="3" id="KW-1185">Reference proteome</keyword>